<dbReference type="InterPro" id="IPR014001">
    <property type="entry name" value="Helicase_ATP-bd"/>
</dbReference>
<dbReference type="RefSeq" id="WP_307332590.1">
    <property type="nucleotide sequence ID" value="NZ_JAUSUG010000040.1"/>
</dbReference>
<evidence type="ECO:0000313" key="5">
    <source>
        <dbReference type="Proteomes" id="UP001230005"/>
    </source>
</evidence>
<protein>
    <submittedName>
        <fullName evidence="4">SNF2 family DNA or RNA helicase</fullName>
    </submittedName>
</protein>
<dbReference type="SMART" id="SM00487">
    <property type="entry name" value="DEXDc"/>
    <property type="match status" value="1"/>
</dbReference>
<dbReference type="PANTHER" id="PTHR10799">
    <property type="entry name" value="SNF2/RAD54 HELICASE FAMILY"/>
    <property type="match status" value="1"/>
</dbReference>
<dbReference type="CDD" id="cd18793">
    <property type="entry name" value="SF2_C_SNF"/>
    <property type="match status" value="1"/>
</dbReference>
<dbReference type="InterPro" id="IPR049730">
    <property type="entry name" value="SNF2/RAD54-like_C"/>
</dbReference>
<keyword evidence="4" id="KW-0067">ATP-binding</keyword>
<keyword evidence="5" id="KW-1185">Reference proteome</keyword>
<feature type="domain" description="Helicase ATP-binding" evidence="2">
    <location>
        <begin position="503"/>
        <end position="666"/>
    </location>
</feature>
<keyword evidence="1" id="KW-0378">Hydrolase</keyword>
<dbReference type="Proteomes" id="UP001230005">
    <property type="component" value="Unassembled WGS sequence"/>
</dbReference>
<dbReference type="Pfam" id="PF00176">
    <property type="entry name" value="SNF2-rel_dom"/>
    <property type="match status" value="1"/>
</dbReference>
<comment type="caution">
    <text evidence="4">The sequence shown here is derived from an EMBL/GenBank/DDBJ whole genome shotgun (WGS) entry which is preliminary data.</text>
</comment>
<evidence type="ECO:0000313" key="4">
    <source>
        <dbReference type="EMBL" id="MDQ0257995.1"/>
    </source>
</evidence>
<dbReference type="InterPro" id="IPR000330">
    <property type="entry name" value="SNF2_N"/>
</dbReference>
<dbReference type="Pfam" id="PF12419">
    <property type="entry name" value="DUF3670"/>
    <property type="match status" value="1"/>
</dbReference>
<dbReference type="InterPro" id="IPR001650">
    <property type="entry name" value="Helicase_C-like"/>
</dbReference>
<dbReference type="SMART" id="SM00490">
    <property type="entry name" value="HELICc"/>
    <property type="match status" value="1"/>
</dbReference>
<dbReference type="InterPro" id="IPR038718">
    <property type="entry name" value="SNF2-like_sf"/>
</dbReference>
<dbReference type="EMBL" id="JAUSUG010000040">
    <property type="protein sequence ID" value="MDQ0257995.1"/>
    <property type="molecule type" value="Genomic_DNA"/>
</dbReference>
<proteinExistence type="predicted"/>
<keyword evidence="4" id="KW-0547">Nucleotide-binding</keyword>
<dbReference type="Gene3D" id="3.40.50.10810">
    <property type="entry name" value="Tandem AAA-ATPase domain"/>
    <property type="match status" value="1"/>
</dbReference>
<dbReference type="GO" id="GO:0004386">
    <property type="term" value="F:helicase activity"/>
    <property type="evidence" value="ECO:0007669"/>
    <property type="project" value="UniProtKB-KW"/>
</dbReference>
<dbReference type="InterPro" id="IPR022138">
    <property type="entry name" value="DUF3670"/>
</dbReference>
<dbReference type="Pfam" id="PF00271">
    <property type="entry name" value="Helicase_C"/>
    <property type="match status" value="1"/>
</dbReference>
<accession>A0ABU0A6N9</accession>
<dbReference type="InterPro" id="IPR027417">
    <property type="entry name" value="P-loop_NTPase"/>
</dbReference>
<reference evidence="4 5" key="1">
    <citation type="submission" date="2023-07" db="EMBL/GenBank/DDBJ databases">
        <title>Genomic Encyclopedia of Type Strains, Phase IV (KMG-IV): sequencing the most valuable type-strain genomes for metagenomic binning, comparative biology and taxonomic classification.</title>
        <authorList>
            <person name="Goeker M."/>
        </authorList>
    </citation>
    <scope>NUCLEOTIDE SEQUENCE [LARGE SCALE GENOMIC DNA]</scope>
    <source>
        <strain evidence="4 5">DSM 9768</strain>
    </source>
</reference>
<gene>
    <name evidence="4" type="ORF">J2S74_005458</name>
</gene>
<organism evidence="4 5">
    <name type="scientific">Evansella vedderi</name>
    <dbReference type="NCBI Taxonomy" id="38282"/>
    <lineage>
        <taxon>Bacteria</taxon>
        <taxon>Bacillati</taxon>
        <taxon>Bacillota</taxon>
        <taxon>Bacilli</taxon>
        <taxon>Bacillales</taxon>
        <taxon>Bacillaceae</taxon>
        <taxon>Evansella</taxon>
    </lineage>
</organism>
<dbReference type="SUPFAM" id="SSF52540">
    <property type="entry name" value="P-loop containing nucleoside triphosphate hydrolases"/>
    <property type="match status" value="2"/>
</dbReference>
<evidence type="ECO:0000256" key="1">
    <source>
        <dbReference type="ARBA" id="ARBA00022801"/>
    </source>
</evidence>
<evidence type="ECO:0000259" key="3">
    <source>
        <dbReference type="PROSITE" id="PS51194"/>
    </source>
</evidence>
<feature type="domain" description="Helicase C-terminal" evidence="3">
    <location>
        <begin position="787"/>
        <end position="955"/>
    </location>
</feature>
<name>A0ABU0A6N9_9BACI</name>
<evidence type="ECO:0000259" key="2">
    <source>
        <dbReference type="PROSITE" id="PS51192"/>
    </source>
</evidence>
<sequence>MYSLKQTKKLTGLIIKENEFGLLLTTHRENSFETDESLLFFKQYLFRYDEASFFGTTYSIHSYSYVNNNNHFVVKGIWIPITELPLLLPIYGTWLDDSSLEVEKDIREFFKLLGSAKERIATKSIFPTKDGSWDYEINLPVNKDDSCPPILLREKEQLYFTSGSYASVEQNRFFHTFLQYTVVKNPYFEQWVEPYLRTLNSQRDKQVKQWIKALKNPIGSYELSEHLYPFCLKSWNGKTELPFQFYLLVREPTNSEDPWVLELFLKEWSTGNLHPVKSIYSGKNPFIQNPIPFIKEYWSHLKDIFPFSSMSLQHGECLLSLEEITDFLLYKSKEIENMGVVVLIPEHLKETNGKPKIQGIIQPVDQSTIPYTNWRSSKISLNFLVNGVAVDEIQFKQWVEEKREMIFINDHWVRWDLASAEQLYMDVENSIYEQEYFDIWRKAFFSETEFTSEKDSPIASETEIEWSLGDDWNGFRDTKMSNLPPKWTSQLRSYQKEGVQWLLKMREFSLGACLADDMGLGKTIQAVAYLEIIKEQEVSPLPFLIICPTSLVSNWVHELQTFAPSLSCYVHEGKPKERREKIHDYYTTVDVIITTYPLAVRDIEDILQYQWQGLILDEAQRIKNVHSKQRKAIKHILANHTVALTGTPVENEPMELWSIMDLLNPGYLKDEAWFQTKFLSQGNSEVGLNQLKQLINPFLLRRTKEQFTAELSLPTKSNCQHLVPLYEEQKILYEAVVNDLLDDYSHLSDMEKRSKVFKAITKLKQICNHPAHFLKEPSLYNMTGRSGKWDACIDILERNWQEGKRTLIFTQYRYMGDLLQQSIQNQWQLQIPFFHGQLTASQRHQLVEDYQRKKTGPFMLISLRAGGFGLNLTSATEVIHYDRWWNPAVENQATDRVHRIGQKDPVTIHTFLSEGTLEEKMDLLIREKLSLQEALLNNSSSPIWKLTDNEIKELFRLRG</sequence>
<dbReference type="PROSITE" id="PS51194">
    <property type="entry name" value="HELICASE_CTER"/>
    <property type="match status" value="1"/>
</dbReference>
<keyword evidence="4" id="KW-0347">Helicase</keyword>
<dbReference type="PROSITE" id="PS51192">
    <property type="entry name" value="HELICASE_ATP_BIND_1"/>
    <property type="match status" value="1"/>
</dbReference>
<dbReference type="Gene3D" id="3.40.50.300">
    <property type="entry name" value="P-loop containing nucleotide triphosphate hydrolases"/>
    <property type="match status" value="1"/>
</dbReference>